<dbReference type="SUPFAM" id="SSF56112">
    <property type="entry name" value="Protein kinase-like (PK-like)"/>
    <property type="match status" value="1"/>
</dbReference>
<keyword evidence="4 7" id="KW-0547">Nucleotide-binding</keyword>
<evidence type="ECO:0000256" key="6">
    <source>
        <dbReference type="ARBA" id="ARBA00022840"/>
    </source>
</evidence>
<dbReference type="PROSITE" id="PS00107">
    <property type="entry name" value="PROTEIN_KINASE_ATP"/>
    <property type="match status" value="1"/>
</dbReference>
<dbReference type="EC" id="2.7.11.21" evidence="8"/>
<dbReference type="InterPro" id="IPR000719">
    <property type="entry name" value="Prot_kinase_dom"/>
</dbReference>
<dbReference type="Gene3D" id="3.30.200.20">
    <property type="entry name" value="Phosphorylase Kinase, domain 1"/>
    <property type="match status" value="1"/>
</dbReference>
<dbReference type="GO" id="GO:0005634">
    <property type="term" value="C:nucleus"/>
    <property type="evidence" value="ECO:0007669"/>
    <property type="project" value="TreeGrafter"/>
</dbReference>
<dbReference type="GO" id="GO:0004674">
    <property type="term" value="F:protein serine/threonine kinase activity"/>
    <property type="evidence" value="ECO:0007669"/>
    <property type="project" value="UniProtKB-KW"/>
</dbReference>
<feature type="compositionally biased region" description="Polar residues" evidence="10">
    <location>
        <begin position="534"/>
        <end position="545"/>
    </location>
</feature>
<dbReference type="PROSITE" id="PS50011">
    <property type="entry name" value="PROTEIN_KINASE_DOM"/>
    <property type="match status" value="1"/>
</dbReference>
<dbReference type="InterPro" id="IPR000959">
    <property type="entry name" value="POLO_box_dom"/>
</dbReference>
<keyword evidence="2 8" id="KW-0808">Transferase</keyword>
<dbReference type="Gene3D" id="3.30.1120.30">
    <property type="entry name" value="POLO box domain"/>
    <property type="match status" value="2"/>
</dbReference>
<dbReference type="AlphaFoldDB" id="A0A0H2S5U0"/>
<keyword evidence="6 7" id="KW-0067">ATP-binding</keyword>
<feature type="compositionally biased region" description="Low complexity" evidence="10">
    <location>
        <begin position="564"/>
        <end position="576"/>
    </location>
</feature>
<dbReference type="PANTHER" id="PTHR24345:SF0">
    <property type="entry name" value="CELL CYCLE SERINE_THREONINE-PROTEIN KINASE CDC5_MSD2"/>
    <property type="match status" value="1"/>
</dbReference>
<evidence type="ECO:0000259" key="11">
    <source>
        <dbReference type="PROSITE" id="PS50011"/>
    </source>
</evidence>
<dbReference type="EMBL" id="KQ085887">
    <property type="protein sequence ID" value="KLO19334.1"/>
    <property type="molecule type" value="Genomic_DNA"/>
</dbReference>
<dbReference type="PANTHER" id="PTHR24345">
    <property type="entry name" value="SERINE/THREONINE-PROTEIN KINASE PLK"/>
    <property type="match status" value="1"/>
</dbReference>
<dbReference type="GO" id="GO:0005524">
    <property type="term" value="F:ATP binding"/>
    <property type="evidence" value="ECO:0007669"/>
    <property type="project" value="UniProtKB-UniRule"/>
</dbReference>
<feature type="domain" description="POLO box" evidence="12">
    <location>
        <begin position="722"/>
        <end position="814"/>
    </location>
</feature>
<evidence type="ECO:0000256" key="10">
    <source>
        <dbReference type="SAM" id="MobiDB-lite"/>
    </source>
</evidence>
<dbReference type="Pfam" id="PF00659">
    <property type="entry name" value="POLO_box"/>
    <property type="match status" value="2"/>
</dbReference>
<dbReference type="Proteomes" id="UP000053477">
    <property type="component" value="Unassembled WGS sequence"/>
</dbReference>
<dbReference type="GO" id="GO:0005737">
    <property type="term" value="C:cytoplasm"/>
    <property type="evidence" value="ECO:0007669"/>
    <property type="project" value="TreeGrafter"/>
</dbReference>
<protein>
    <recommendedName>
        <fullName evidence="8">Serine/threonine-protein kinase</fullName>
        <ecNumber evidence="8">2.7.11.21</ecNumber>
    </recommendedName>
</protein>
<feature type="coiled-coil region" evidence="9">
    <location>
        <begin position="494"/>
        <end position="525"/>
    </location>
</feature>
<dbReference type="GO" id="GO:0007052">
    <property type="term" value="P:mitotic spindle organization"/>
    <property type="evidence" value="ECO:0007669"/>
    <property type="project" value="TreeGrafter"/>
</dbReference>
<dbReference type="Pfam" id="PF00069">
    <property type="entry name" value="Pkinase"/>
    <property type="match status" value="1"/>
</dbReference>
<dbReference type="InParanoid" id="A0A0H2S5U0"/>
<dbReference type="GO" id="GO:0000922">
    <property type="term" value="C:spindle pole"/>
    <property type="evidence" value="ECO:0007669"/>
    <property type="project" value="TreeGrafter"/>
</dbReference>
<dbReference type="FunFam" id="3.30.200.20:FF:000091">
    <property type="entry name" value="Serine/threonine-protein kinase PLK"/>
    <property type="match status" value="1"/>
</dbReference>
<proteinExistence type="inferred from homology"/>
<dbReference type="InterPro" id="IPR036947">
    <property type="entry name" value="POLO_box_dom_sf"/>
</dbReference>
<dbReference type="GO" id="GO:0000776">
    <property type="term" value="C:kinetochore"/>
    <property type="evidence" value="ECO:0007669"/>
    <property type="project" value="TreeGrafter"/>
</dbReference>
<dbReference type="FunCoup" id="A0A0H2S5U0">
    <property type="interactions" value="268"/>
</dbReference>
<name>A0A0H2S5U0_9AGAM</name>
<evidence type="ECO:0000259" key="12">
    <source>
        <dbReference type="PROSITE" id="PS50078"/>
    </source>
</evidence>
<evidence type="ECO:0000313" key="13">
    <source>
        <dbReference type="EMBL" id="KLO19334.1"/>
    </source>
</evidence>
<keyword evidence="9" id="KW-0175">Coiled coil</keyword>
<dbReference type="InterPro" id="IPR033701">
    <property type="entry name" value="POLO_box_1"/>
</dbReference>
<feature type="region of interest" description="Disordered" evidence="10">
    <location>
        <begin position="462"/>
        <end position="491"/>
    </location>
</feature>
<evidence type="ECO:0000256" key="4">
    <source>
        <dbReference type="ARBA" id="ARBA00022741"/>
    </source>
</evidence>
<evidence type="ECO:0000256" key="9">
    <source>
        <dbReference type="SAM" id="Coils"/>
    </source>
</evidence>
<dbReference type="OrthoDB" id="408964at2759"/>
<dbReference type="STRING" id="27342.A0A0H2S5U0"/>
<dbReference type="InterPro" id="IPR011009">
    <property type="entry name" value="Kinase-like_dom_sf"/>
</dbReference>
<evidence type="ECO:0000256" key="8">
    <source>
        <dbReference type="RuleBase" id="RU361162"/>
    </source>
</evidence>
<feature type="region of interest" description="Disordered" evidence="10">
    <location>
        <begin position="44"/>
        <end position="67"/>
    </location>
</feature>
<dbReference type="GO" id="GO:0005816">
    <property type="term" value="C:spindle pole body"/>
    <property type="evidence" value="ECO:0007669"/>
    <property type="project" value="TreeGrafter"/>
</dbReference>
<dbReference type="CDD" id="cd14099">
    <property type="entry name" value="STKc_PLK"/>
    <property type="match status" value="1"/>
</dbReference>
<keyword evidence="3" id="KW-0677">Repeat</keyword>
<evidence type="ECO:0000313" key="14">
    <source>
        <dbReference type="Proteomes" id="UP000053477"/>
    </source>
</evidence>
<gene>
    <name evidence="13" type="ORF">SCHPADRAFT_935408</name>
</gene>
<reference evidence="13 14" key="1">
    <citation type="submission" date="2015-04" db="EMBL/GenBank/DDBJ databases">
        <title>Complete genome sequence of Schizopora paradoxa KUC8140, a cosmopolitan wood degrader in East Asia.</title>
        <authorList>
            <consortium name="DOE Joint Genome Institute"/>
            <person name="Min B."/>
            <person name="Park H."/>
            <person name="Jang Y."/>
            <person name="Kim J.-J."/>
            <person name="Kim K.H."/>
            <person name="Pangilinan J."/>
            <person name="Lipzen A."/>
            <person name="Riley R."/>
            <person name="Grigoriev I.V."/>
            <person name="Spatafora J.W."/>
            <person name="Choi I.-G."/>
        </authorList>
    </citation>
    <scope>NUCLEOTIDE SEQUENCE [LARGE SCALE GENOMIC DNA]</scope>
    <source>
        <strain evidence="13 14">KUC8140</strain>
    </source>
</reference>
<feature type="domain" description="POLO box" evidence="12">
    <location>
        <begin position="620"/>
        <end position="701"/>
    </location>
</feature>
<evidence type="ECO:0000256" key="7">
    <source>
        <dbReference type="PROSITE-ProRule" id="PRU10141"/>
    </source>
</evidence>
<dbReference type="SUPFAM" id="SSF82615">
    <property type="entry name" value="Polo-box domain"/>
    <property type="match status" value="2"/>
</dbReference>
<sequence length="824" mass="92501">MATHFQLPLRTTHDVRRQPFANTANNMLPVMKPVSPIKAAFIPAQKPASPPLPRQNTKTTPPSPPQIIHDEHRAIQYTRVGFLGEGGFARVYEGKDRRGNRVAIKVVTKSSLKTKKAKTKLYAEIKIHRSLEHPNIVNFGDCFEDDENVYMTLELCDAGSLMDMLRTRRRFTEPETRFFLVQLIGACNYMHSHQVIHRDLKLGNLFLDANMNIKVGDFGLAALIESPGERKKTICGTPNYIAPEVLFDTANGHSFEVDTWSIGVILYTLVVGRPPFQTKEVKEIYKRIRDNAYNFPDDKKTSQDVRNLIQSILTPDPQKRPTLLEILIHEFFTCGVVPDKIPRTAQDKAPVFKISMEQSRMNLALLRKKAFLDDAPLPGIAVPHSSVSAASGHSRTANASVNSTVTVQQQEREFNRAIQPGSPISVLLGAARQPLVLAQASGAGRGDGGREREQPLLRKLQLAAKENTSPTRSTSSLRASSKLAPSAMEERMAARGLQDIVEEQVEEVEEQLRQKALEAQKARIVAQMAGPSRQLDNYRQGSSSPEPEDRENKPVPTNVPMQPKSAKAPAPSSSLAAGSSFSSFESSLLRNLTVAFDAKARQRLFRDPSLDINLPEAKIFIVSWVDYCNKYGMGYALTDGSVGVHFNDSTSIVLAPDKTHFDYMDPKRSGLQRRNCAIEEHPESLKSKVYLLKHFEKYIMQNLYGEHPFTFEDLDKLSGMDYVTKYFRTKHVIMFQLSHDVMQFNFSDHTKVILSSKGLVVTHINKDYDMTQWTLSQLMARALRPDEDPAAAKFNTRLLEKLKYCRELLLQIKAASENTNRDGA</sequence>
<feature type="compositionally biased region" description="Polar residues" evidence="10">
    <location>
        <begin position="466"/>
        <end position="479"/>
    </location>
</feature>
<accession>A0A0H2S5U0</accession>
<evidence type="ECO:0000256" key="2">
    <source>
        <dbReference type="ARBA" id="ARBA00022679"/>
    </source>
</evidence>
<dbReference type="InterPro" id="IPR008271">
    <property type="entry name" value="Ser/Thr_kinase_AS"/>
</dbReference>
<keyword evidence="1 8" id="KW-0723">Serine/threonine-protein kinase</keyword>
<dbReference type="CDD" id="cd13117">
    <property type="entry name" value="POLO_box_2"/>
    <property type="match status" value="1"/>
</dbReference>
<evidence type="ECO:0000256" key="3">
    <source>
        <dbReference type="ARBA" id="ARBA00022737"/>
    </source>
</evidence>
<feature type="region of interest" description="Disordered" evidence="10">
    <location>
        <begin position="528"/>
        <end position="576"/>
    </location>
</feature>
<keyword evidence="5 8" id="KW-0418">Kinase</keyword>
<dbReference type="PROSITE" id="PS00108">
    <property type="entry name" value="PROTEIN_KINASE_ST"/>
    <property type="match status" value="1"/>
</dbReference>
<evidence type="ECO:0000256" key="1">
    <source>
        <dbReference type="ARBA" id="ARBA00022527"/>
    </source>
</evidence>
<dbReference type="SMART" id="SM00220">
    <property type="entry name" value="S_TKc"/>
    <property type="match status" value="1"/>
</dbReference>
<keyword evidence="14" id="KW-1185">Reference proteome</keyword>
<dbReference type="PROSITE" id="PS50078">
    <property type="entry name" value="POLO_BOX"/>
    <property type="match status" value="2"/>
</dbReference>
<feature type="domain" description="Protein kinase" evidence="11">
    <location>
        <begin position="77"/>
        <end position="332"/>
    </location>
</feature>
<comment type="similarity">
    <text evidence="8">Belongs to the protein kinase superfamily. Ser/Thr protein kinase family. CDC5/Polo subfamily.</text>
</comment>
<dbReference type="InterPro" id="IPR033695">
    <property type="entry name" value="POLO_box_2"/>
</dbReference>
<evidence type="ECO:0000256" key="5">
    <source>
        <dbReference type="ARBA" id="ARBA00022777"/>
    </source>
</evidence>
<comment type="catalytic activity">
    <reaction evidence="8">
        <text>L-threonyl-[protein] + ATP = O-phospho-L-threonyl-[protein] + ADP + H(+)</text>
        <dbReference type="Rhea" id="RHEA:46608"/>
        <dbReference type="Rhea" id="RHEA-COMP:11060"/>
        <dbReference type="Rhea" id="RHEA-COMP:11605"/>
        <dbReference type="ChEBI" id="CHEBI:15378"/>
        <dbReference type="ChEBI" id="CHEBI:30013"/>
        <dbReference type="ChEBI" id="CHEBI:30616"/>
        <dbReference type="ChEBI" id="CHEBI:61977"/>
        <dbReference type="ChEBI" id="CHEBI:456216"/>
        <dbReference type="EC" id="2.7.11.21"/>
    </reaction>
</comment>
<organism evidence="13 14">
    <name type="scientific">Schizopora paradoxa</name>
    <dbReference type="NCBI Taxonomy" id="27342"/>
    <lineage>
        <taxon>Eukaryota</taxon>
        <taxon>Fungi</taxon>
        <taxon>Dikarya</taxon>
        <taxon>Basidiomycota</taxon>
        <taxon>Agaricomycotina</taxon>
        <taxon>Agaricomycetes</taxon>
        <taxon>Hymenochaetales</taxon>
        <taxon>Schizoporaceae</taxon>
        <taxon>Schizopora</taxon>
    </lineage>
</organism>
<dbReference type="FunFam" id="1.10.510.10:FF:000647">
    <property type="entry name" value="Serine/threonine-protein kinase"/>
    <property type="match status" value="1"/>
</dbReference>
<feature type="binding site" evidence="7">
    <location>
        <position position="105"/>
    </location>
    <ligand>
        <name>ATP</name>
        <dbReference type="ChEBI" id="CHEBI:30616"/>
    </ligand>
</feature>
<dbReference type="CDD" id="cd13118">
    <property type="entry name" value="POLO_box_1"/>
    <property type="match status" value="1"/>
</dbReference>
<dbReference type="InterPro" id="IPR017441">
    <property type="entry name" value="Protein_kinase_ATP_BS"/>
</dbReference>
<dbReference type="Gene3D" id="1.10.510.10">
    <property type="entry name" value="Transferase(Phosphotransferase) domain 1"/>
    <property type="match status" value="1"/>
</dbReference>